<feature type="region of interest" description="Disordered" evidence="1">
    <location>
        <begin position="42"/>
        <end position="69"/>
    </location>
</feature>
<dbReference type="Proteomes" id="UP000006906">
    <property type="component" value="Chromosome 1"/>
</dbReference>
<reference evidence="2 3" key="1">
    <citation type="journal article" date="2007" name="Science">
        <title>The Chlamydomonas genome reveals the evolution of key animal and plant functions.</title>
        <authorList>
            <person name="Merchant S.S."/>
            <person name="Prochnik S.E."/>
            <person name="Vallon O."/>
            <person name="Harris E.H."/>
            <person name="Karpowicz S.J."/>
            <person name="Witman G.B."/>
            <person name="Terry A."/>
            <person name="Salamov A."/>
            <person name="Fritz-Laylin L.K."/>
            <person name="Marechal-Drouard L."/>
            <person name="Marshall W.F."/>
            <person name="Qu L.H."/>
            <person name="Nelson D.R."/>
            <person name="Sanderfoot A.A."/>
            <person name="Spalding M.H."/>
            <person name="Kapitonov V.V."/>
            <person name="Ren Q."/>
            <person name="Ferris P."/>
            <person name="Lindquist E."/>
            <person name="Shapiro H."/>
            <person name="Lucas S.M."/>
            <person name="Grimwood J."/>
            <person name="Schmutz J."/>
            <person name="Cardol P."/>
            <person name="Cerutti H."/>
            <person name="Chanfreau G."/>
            <person name="Chen C.L."/>
            <person name="Cognat V."/>
            <person name="Croft M.T."/>
            <person name="Dent R."/>
            <person name="Dutcher S."/>
            <person name="Fernandez E."/>
            <person name="Fukuzawa H."/>
            <person name="Gonzalez-Ballester D."/>
            <person name="Gonzalez-Halphen D."/>
            <person name="Hallmann A."/>
            <person name="Hanikenne M."/>
            <person name="Hippler M."/>
            <person name="Inwood W."/>
            <person name="Jabbari K."/>
            <person name="Kalanon M."/>
            <person name="Kuras R."/>
            <person name="Lefebvre P.A."/>
            <person name="Lemaire S.D."/>
            <person name="Lobanov A.V."/>
            <person name="Lohr M."/>
            <person name="Manuell A."/>
            <person name="Meier I."/>
            <person name="Mets L."/>
            <person name="Mittag M."/>
            <person name="Mittelmeier T."/>
            <person name="Moroney J.V."/>
            <person name="Moseley J."/>
            <person name="Napoli C."/>
            <person name="Nedelcu A.M."/>
            <person name="Niyogi K."/>
            <person name="Novoselov S.V."/>
            <person name="Paulsen I.T."/>
            <person name="Pazour G."/>
            <person name="Purton S."/>
            <person name="Ral J.P."/>
            <person name="Riano-Pachon D.M."/>
            <person name="Riekhof W."/>
            <person name="Rymarquis L."/>
            <person name="Schroda M."/>
            <person name="Stern D."/>
            <person name="Umen J."/>
            <person name="Willows R."/>
            <person name="Wilson N."/>
            <person name="Zimmer S.L."/>
            <person name="Allmer J."/>
            <person name="Balk J."/>
            <person name="Bisova K."/>
            <person name="Chen C.J."/>
            <person name="Elias M."/>
            <person name="Gendler K."/>
            <person name="Hauser C."/>
            <person name="Lamb M.R."/>
            <person name="Ledford H."/>
            <person name="Long J.C."/>
            <person name="Minagawa J."/>
            <person name="Page M.D."/>
            <person name="Pan J."/>
            <person name="Pootakham W."/>
            <person name="Roje S."/>
            <person name="Rose A."/>
            <person name="Stahlberg E."/>
            <person name="Terauchi A.M."/>
            <person name="Yang P."/>
            <person name="Ball S."/>
            <person name="Bowler C."/>
            <person name="Dieckmann C.L."/>
            <person name="Gladyshev V.N."/>
            <person name="Green P."/>
            <person name="Jorgensen R."/>
            <person name="Mayfield S."/>
            <person name="Mueller-Roeber B."/>
            <person name="Rajamani S."/>
            <person name="Sayre R.T."/>
            <person name="Brokstein P."/>
            <person name="Dubchak I."/>
            <person name="Goodstein D."/>
            <person name="Hornick L."/>
            <person name="Huang Y.W."/>
            <person name="Jhaveri J."/>
            <person name="Luo Y."/>
            <person name="Martinez D."/>
            <person name="Ngau W.C."/>
            <person name="Otillar B."/>
            <person name="Poliakov A."/>
            <person name="Porter A."/>
            <person name="Szajkowski L."/>
            <person name="Werner G."/>
            <person name="Zhou K."/>
            <person name="Grigoriev I.V."/>
            <person name="Rokhsar D.S."/>
            <person name="Grossman A.R."/>
        </authorList>
    </citation>
    <scope>NUCLEOTIDE SEQUENCE [LARGE SCALE GENOMIC DNA]</scope>
    <source>
        <strain evidence="3">CC-503</strain>
    </source>
</reference>
<dbReference type="RefSeq" id="XP_042928897.1">
    <property type="nucleotide sequence ID" value="XM_043058983.1"/>
</dbReference>
<feature type="region of interest" description="Disordered" evidence="1">
    <location>
        <begin position="170"/>
        <end position="190"/>
    </location>
</feature>
<keyword evidence="3" id="KW-1185">Reference proteome</keyword>
<dbReference type="Gramene" id="PNW88954">
    <property type="protein sequence ID" value="PNW88954"/>
    <property type="gene ID" value="CHLRE_01g051875v5"/>
</dbReference>
<dbReference type="KEGG" id="cre:CHLRE_01g051875v5"/>
<dbReference type="GeneID" id="66052170"/>
<evidence type="ECO:0000313" key="2">
    <source>
        <dbReference type="EMBL" id="PNW88954.1"/>
    </source>
</evidence>
<gene>
    <name evidence="2" type="ORF">CHLRE_01g051875v5</name>
</gene>
<accession>A0A2K3E841</accession>
<dbReference type="AlphaFoldDB" id="A0A2K3E841"/>
<dbReference type="InParanoid" id="A0A2K3E841"/>
<evidence type="ECO:0000256" key="1">
    <source>
        <dbReference type="SAM" id="MobiDB-lite"/>
    </source>
</evidence>
<dbReference type="EMBL" id="CM008962">
    <property type="protein sequence ID" value="PNW88954.1"/>
    <property type="molecule type" value="Genomic_DNA"/>
</dbReference>
<proteinExistence type="predicted"/>
<sequence>MAALPSNERLMQQASAFIASYMPSKPGHAAWLSSVLTASPHTPAPARHENYPSGDVLPSETSADRTPTCKPGGARVHVVFGCLWPRPAALGYGHWGHHCGGVLSGDKRGADARPVVFSHAGYVSGCRCIRLGCCSAHTAVADSGATCKADERHQWRAEPSPTVICASSVAAKGGGSTRHASGARPARRDN</sequence>
<organism evidence="2 3">
    <name type="scientific">Chlamydomonas reinhardtii</name>
    <name type="common">Chlamydomonas smithii</name>
    <dbReference type="NCBI Taxonomy" id="3055"/>
    <lineage>
        <taxon>Eukaryota</taxon>
        <taxon>Viridiplantae</taxon>
        <taxon>Chlorophyta</taxon>
        <taxon>core chlorophytes</taxon>
        <taxon>Chlorophyceae</taxon>
        <taxon>CS clade</taxon>
        <taxon>Chlamydomonadales</taxon>
        <taxon>Chlamydomonadaceae</taxon>
        <taxon>Chlamydomonas</taxon>
    </lineage>
</organism>
<name>A0A2K3E841_CHLRE</name>
<evidence type="ECO:0000313" key="3">
    <source>
        <dbReference type="Proteomes" id="UP000006906"/>
    </source>
</evidence>
<protein>
    <submittedName>
        <fullName evidence="2">Uncharacterized protein</fullName>
    </submittedName>
</protein>